<dbReference type="EMBL" id="JAAFYZ010000035">
    <property type="protein sequence ID" value="MBS2547805.1"/>
    <property type="molecule type" value="Genomic_DNA"/>
</dbReference>
<dbReference type="Proteomes" id="UP000730482">
    <property type="component" value="Unassembled WGS sequence"/>
</dbReference>
<comment type="caution">
    <text evidence="1">The sequence shown here is derived from an EMBL/GenBank/DDBJ whole genome shotgun (WGS) entry which is preliminary data.</text>
</comment>
<dbReference type="RefSeq" id="WP_212009384.1">
    <property type="nucleotide sequence ID" value="NZ_JAAFYZ010000035.1"/>
</dbReference>
<sequence length="220" mass="23895">MTDAQAPADTAAGRIAAALQAAVATDDRAAAWRVAELVAADWSVRPLDAADADRYTDADLDAAATALGHPLPAALREALKLFGHRDDLTRSQDPLARPDELEIHEGALIFRNENQGVCWWGVLLEDLDQDDPPTYYCPDPADKAEQTWDRWTDRLSLAIIDTLMAETVIAEVEDLTDAGELGEYDPGDDPGLTALPKIQPEWAEAAWYVGDDVLVHGRPG</sequence>
<evidence type="ECO:0008006" key="3">
    <source>
        <dbReference type="Google" id="ProtNLM"/>
    </source>
</evidence>
<evidence type="ECO:0000313" key="1">
    <source>
        <dbReference type="EMBL" id="MBS2547805.1"/>
    </source>
</evidence>
<keyword evidence="2" id="KW-1185">Reference proteome</keyword>
<accession>A0ABS5KP33</accession>
<protein>
    <recommendedName>
        <fullName evidence="3">Knr4/Smi1-like domain-containing protein</fullName>
    </recommendedName>
</protein>
<evidence type="ECO:0000313" key="2">
    <source>
        <dbReference type="Proteomes" id="UP000730482"/>
    </source>
</evidence>
<reference evidence="1 2" key="1">
    <citation type="submission" date="2020-02" db="EMBL/GenBank/DDBJ databases">
        <title>Acidophilic actinobacteria isolated from forest soil.</title>
        <authorList>
            <person name="Golinska P."/>
        </authorList>
    </citation>
    <scope>NUCLEOTIDE SEQUENCE [LARGE SCALE GENOMIC DNA]</scope>
    <source>
        <strain evidence="1 2">NL8</strain>
    </source>
</reference>
<gene>
    <name evidence="1" type="ORF">KGQ19_13105</name>
</gene>
<proteinExistence type="predicted"/>
<name>A0ABS5KP33_9ACTN</name>
<organism evidence="1 2">
    <name type="scientific">Catenulispora pinistramenti</name>
    <dbReference type="NCBI Taxonomy" id="2705254"/>
    <lineage>
        <taxon>Bacteria</taxon>
        <taxon>Bacillati</taxon>
        <taxon>Actinomycetota</taxon>
        <taxon>Actinomycetes</taxon>
        <taxon>Catenulisporales</taxon>
        <taxon>Catenulisporaceae</taxon>
        <taxon>Catenulispora</taxon>
    </lineage>
</organism>